<protein>
    <recommendedName>
        <fullName evidence="6">Ankyrin repeat-containing domain</fullName>
    </recommendedName>
</protein>
<comment type="caution">
    <text evidence="4">The sequence shown here is derived from an EMBL/GenBank/DDBJ whole genome shotgun (WGS) entry which is preliminary data.</text>
</comment>
<keyword evidence="1" id="KW-0677">Repeat</keyword>
<evidence type="ECO:0000256" key="2">
    <source>
        <dbReference type="ARBA" id="ARBA00023043"/>
    </source>
</evidence>
<dbReference type="PANTHER" id="PTHR23206:SF8">
    <property type="entry name" value="ANKYRIN REPEAT AND KH DOMAIN-CONTAINING 1"/>
    <property type="match status" value="1"/>
</dbReference>
<name>A0A8T1C173_9STRA</name>
<organism evidence="4 5">
    <name type="scientific">Phytophthora cactorum</name>
    <dbReference type="NCBI Taxonomy" id="29920"/>
    <lineage>
        <taxon>Eukaryota</taxon>
        <taxon>Sar</taxon>
        <taxon>Stramenopiles</taxon>
        <taxon>Oomycota</taxon>
        <taxon>Peronosporomycetes</taxon>
        <taxon>Peronosporales</taxon>
        <taxon>Peronosporaceae</taxon>
        <taxon>Phytophthora</taxon>
    </lineage>
</organism>
<gene>
    <name evidence="4" type="ORF">PC117_g19391</name>
</gene>
<evidence type="ECO:0000313" key="5">
    <source>
        <dbReference type="Proteomes" id="UP000736787"/>
    </source>
</evidence>
<evidence type="ECO:0008006" key="6">
    <source>
        <dbReference type="Google" id="ProtNLM"/>
    </source>
</evidence>
<sequence length="93" mass="10038">MAAAEDGHDAVVQRLLESGASIDLVNNDGWTSLMKASMNGHSEIVAILLQNVENGASISVKNKSSLYPIVVARKYSFNDVVDYLSEFQPNPAD</sequence>
<evidence type="ECO:0000256" key="1">
    <source>
        <dbReference type="ARBA" id="ARBA00022737"/>
    </source>
</evidence>
<reference evidence="4" key="1">
    <citation type="submission" date="2018-10" db="EMBL/GenBank/DDBJ databases">
        <title>Effector identification in a new, highly contiguous assembly of the strawberry crown rot pathogen Phytophthora cactorum.</title>
        <authorList>
            <person name="Armitage A.D."/>
            <person name="Nellist C.F."/>
            <person name="Bates H."/>
            <person name="Vickerstaff R.J."/>
            <person name="Harrison R.J."/>
        </authorList>
    </citation>
    <scope>NUCLEOTIDE SEQUENCE</scope>
    <source>
        <strain evidence="4">4040</strain>
    </source>
</reference>
<feature type="repeat" description="ANK" evidence="3">
    <location>
        <begin position="28"/>
        <end position="63"/>
    </location>
</feature>
<dbReference type="PROSITE" id="PS50088">
    <property type="entry name" value="ANK_REPEAT"/>
    <property type="match status" value="2"/>
</dbReference>
<dbReference type="InterPro" id="IPR002110">
    <property type="entry name" value="Ankyrin_rpt"/>
</dbReference>
<dbReference type="InterPro" id="IPR036770">
    <property type="entry name" value="Ankyrin_rpt-contain_sf"/>
</dbReference>
<dbReference type="PANTHER" id="PTHR23206">
    <property type="entry name" value="MASK PROTEIN"/>
    <property type="match status" value="1"/>
</dbReference>
<feature type="repeat" description="ANK" evidence="3">
    <location>
        <begin position="1"/>
        <end position="27"/>
    </location>
</feature>
<keyword evidence="2 3" id="KW-0040">ANK repeat</keyword>
<evidence type="ECO:0000313" key="4">
    <source>
        <dbReference type="EMBL" id="KAG2910476.1"/>
    </source>
</evidence>
<dbReference type="Pfam" id="PF12796">
    <property type="entry name" value="Ank_2"/>
    <property type="match status" value="1"/>
</dbReference>
<dbReference type="Proteomes" id="UP000736787">
    <property type="component" value="Unassembled WGS sequence"/>
</dbReference>
<dbReference type="EMBL" id="RCMK01000840">
    <property type="protein sequence ID" value="KAG2910476.1"/>
    <property type="molecule type" value="Genomic_DNA"/>
</dbReference>
<evidence type="ECO:0000256" key="3">
    <source>
        <dbReference type="PROSITE-ProRule" id="PRU00023"/>
    </source>
</evidence>
<proteinExistence type="predicted"/>
<dbReference type="InterPro" id="IPR051631">
    <property type="entry name" value="Ankyrin-KH/SAM_domain"/>
</dbReference>
<accession>A0A8T1C173</accession>
<dbReference type="Gene3D" id="1.25.40.20">
    <property type="entry name" value="Ankyrin repeat-containing domain"/>
    <property type="match status" value="1"/>
</dbReference>
<dbReference type="AlphaFoldDB" id="A0A8T1C173"/>
<dbReference type="SUPFAM" id="SSF48403">
    <property type="entry name" value="Ankyrin repeat"/>
    <property type="match status" value="1"/>
</dbReference>